<evidence type="ECO:0000313" key="2">
    <source>
        <dbReference type="EMBL" id="GMR33230.1"/>
    </source>
</evidence>
<sequence length="71" mass="8079">FFTGLGLMFVGILMIPLISCFEKMSDARGRREALIVHDDCIAPPVCHSIANEQKVDAPDWKDYFSRDNTFE</sequence>
<name>A0AAN5C774_9BILA</name>
<keyword evidence="3" id="KW-1185">Reference proteome</keyword>
<evidence type="ECO:0000256" key="1">
    <source>
        <dbReference type="SAM" id="Phobius"/>
    </source>
</evidence>
<organism evidence="2 3">
    <name type="scientific">Pristionchus mayeri</name>
    <dbReference type="NCBI Taxonomy" id="1317129"/>
    <lineage>
        <taxon>Eukaryota</taxon>
        <taxon>Metazoa</taxon>
        <taxon>Ecdysozoa</taxon>
        <taxon>Nematoda</taxon>
        <taxon>Chromadorea</taxon>
        <taxon>Rhabditida</taxon>
        <taxon>Rhabditina</taxon>
        <taxon>Diplogasteromorpha</taxon>
        <taxon>Diplogasteroidea</taxon>
        <taxon>Neodiplogasteridae</taxon>
        <taxon>Pristionchus</taxon>
    </lineage>
</organism>
<proteinExistence type="predicted"/>
<feature type="non-terminal residue" evidence="2">
    <location>
        <position position="1"/>
    </location>
</feature>
<keyword evidence="1" id="KW-0812">Transmembrane</keyword>
<comment type="caution">
    <text evidence="2">The sequence shown here is derived from an EMBL/GenBank/DDBJ whole genome shotgun (WGS) entry which is preliminary data.</text>
</comment>
<accession>A0AAN5C774</accession>
<gene>
    <name evidence="2" type="ORF">PMAYCL1PPCAC_03425</name>
</gene>
<reference evidence="3" key="1">
    <citation type="submission" date="2022-10" db="EMBL/GenBank/DDBJ databases">
        <title>Genome assembly of Pristionchus species.</title>
        <authorList>
            <person name="Yoshida K."/>
            <person name="Sommer R.J."/>
        </authorList>
    </citation>
    <scope>NUCLEOTIDE SEQUENCE [LARGE SCALE GENOMIC DNA]</scope>
    <source>
        <strain evidence="3">RS5460</strain>
    </source>
</reference>
<keyword evidence="1" id="KW-1133">Transmembrane helix</keyword>
<dbReference type="Proteomes" id="UP001328107">
    <property type="component" value="Unassembled WGS sequence"/>
</dbReference>
<dbReference type="AlphaFoldDB" id="A0AAN5C774"/>
<evidence type="ECO:0000313" key="3">
    <source>
        <dbReference type="Proteomes" id="UP001328107"/>
    </source>
</evidence>
<keyword evidence="1" id="KW-0472">Membrane</keyword>
<protein>
    <submittedName>
        <fullName evidence="2">Uncharacterized protein</fullName>
    </submittedName>
</protein>
<feature type="transmembrane region" description="Helical" evidence="1">
    <location>
        <begin position="6"/>
        <end position="21"/>
    </location>
</feature>
<dbReference type="EMBL" id="BTRK01000001">
    <property type="protein sequence ID" value="GMR33230.1"/>
    <property type="molecule type" value="Genomic_DNA"/>
</dbReference>